<evidence type="ECO:0008006" key="4">
    <source>
        <dbReference type="Google" id="ProtNLM"/>
    </source>
</evidence>
<keyword evidence="1" id="KW-1133">Transmembrane helix</keyword>
<proteinExistence type="predicted"/>
<name>A0A238LAH9_9RHOB</name>
<feature type="transmembrane region" description="Helical" evidence="1">
    <location>
        <begin position="95"/>
        <end position="114"/>
    </location>
</feature>
<keyword evidence="3" id="KW-1185">Reference proteome</keyword>
<organism evidence="2 3">
    <name type="scientific">Flavimaricola marinus</name>
    <dbReference type="NCBI Taxonomy" id="1819565"/>
    <lineage>
        <taxon>Bacteria</taxon>
        <taxon>Pseudomonadati</taxon>
        <taxon>Pseudomonadota</taxon>
        <taxon>Alphaproteobacteria</taxon>
        <taxon>Rhodobacterales</taxon>
        <taxon>Paracoccaceae</taxon>
        <taxon>Flavimaricola</taxon>
    </lineage>
</organism>
<feature type="transmembrane region" description="Helical" evidence="1">
    <location>
        <begin position="239"/>
        <end position="263"/>
    </location>
</feature>
<feature type="transmembrane region" description="Helical" evidence="1">
    <location>
        <begin position="59"/>
        <end position="83"/>
    </location>
</feature>
<evidence type="ECO:0000256" key="1">
    <source>
        <dbReference type="SAM" id="Phobius"/>
    </source>
</evidence>
<gene>
    <name evidence="2" type="ORF">LOM8899_00786</name>
</gene>
<feature type="transmembrane region" description="Helical" evidence="1">
    <location>
        <begin position="209"/>
        <end position="233"/>
    </location>
</feature>
<keyword evidence="1" id="KW-0812">Transmembrane</keyword>
<accession>A0A238LAH9</accession>
<keyword evidence="1" id="KW-0472">Membrane</keyword>
<feature type="transmembrane region" description="Helical" evidence="1">
    <location>
        <begin position="134"/>
        <end position="153"/>
    </location>
</feature>
<evidence type="ECO:0000313" key="2">
    <source>
        <dbReference type="EMBL" id="SMY06658.1"/>
    </source>
</evidence>
<sequence length="272" mass="29677">MGKHLASAPVQFPSPCRRRLDFDGRLRDECRFLGKLQILKPDAPLPPVEEIAPTWTATILRLCLRLAIILLIVWGVHSVLLWLESETHTIGKPQTMGFLILAAMLAAYALLIATPFVPGIEIGLALMFLQGDKIVPFVYLATVIGLFLSYAVGSRLGYATLHRLFADLRVRSACRLLERIAPLTPDERLALIADTLPRWIGPKATQYRYVLLGVLINLPGNGLIGGGGGLALLAGLSRLYSATATALTFLIAVAPVPLVVWFFDRPVLPLPS</sequence>
<evidence type="ECO:0000313" key="3">
    <source>
        <dbReference type="Proteomes" id="UP000201613"/>
    </source>
</evidence>
<dbReference type="EMBL" id="FXZK01000001">
    <property type="protein sequence ID" value="SMY06658.1"/>
    <property type="molecule type" value="Genomic_DNA"/>
</dbReference>
<dbReference type="AlphaFoldDB" id="A0A238LAH9"/>
<protein>
    <recommendedName>
        <fullName evidence="4">SNARE associated Golgi protein</fullName>
    </recommendedName>
</protein>
<dbReference type="Proteomes" id="UP000201613">
    <property type="component" value="Unassembled WGS sequence"/>
</dbReference>
<reference evidence="2 3" key="1">
    <citation type="submission" date="2017-05" db="EMBL/GenBank/DDBJ databases">
        <authorList>
            <person name="Song R."/>
            <person name="Chenine A.L."/>
            <person name="Ruprecht R.M."/>
        </authorList>
    </citation>
    <scope>NUCLEOTIDE SEQUENCE [LARGE SCALE GENOMIC DNA]</scope>
    <source>
        <strain evidence="2 3">CECT 8899</strain>
    </source>
</reference>